<feature type="signal peptide" evidence="2">
    <location>
        <begin position="1"/>
        <end position="23"/>
    </location>
</feature>
<dbReference type="Proteomes" id="UP000600799">
    <property type="component" value="Unassembled WGS sequence"/>
</dbReference>
<keyword evidence="4" id="KW-1185">Reference proteome</keyword>
<keyword evidence="2" id="KW-0732">Signal</keyword>
<organism evidence="3 4">
    <name type="scientific">Novosphingobium jiangmenense</name>
    <dbReference type="NCBI Taxonomy" id="2791981"/>
    <lineage>
        <taxon>Bacteria</taxon>
        <taxon>Pseudomonadati</taxon>
        <taxon>Pseudomonadota</taxon>
        <taxon>Alphaproteobacteria</taxon>
        <taxon>Sphingomonadales</taxon>
        <taxon>Sphingomonadaceae</taxon>
        <taxon>Novosphingobium</taxon>
    </lineage>
</organism>
<sequence length="126" mass="14420">MRKTVLAVVLSTLVAGVATPALAHDNDRYPGGNRAEAAYMTPGRNADIRRDIWQLDNRIDRAQRNRAISPREAQGLRRDARDLKATYNRYADRGLSSGEYRTLERRVANITQRLRAEKWDRDGRRG</sequence>
<evidence type="ECO:0000313" key="4">
    <source>
        <dbReference type="Proteomes" id="UP000600799"/>
    </source>
</evidence>
<name>A0ABS0HJQ9_9SPHN</name>
<comment type="caution">
    <text evidence="3">The sequence shown here is derived from an EMBL/GenBank/DDBJ whole genome shotgun (WGS) entry which is preliminary data.</text>
</comment>
<feature type="coiled-coil region" evidence="1">
    <location>
        <begin position="45"/>
        <end position="93"/>
    </location>
</feature>
<evidence type="ECO:0000313" key="3">
    <source>
        <dbReference type="EMBL" id="MBF9152487.1"/>
    </source>
</evidence>
<reference evidence="3 4" key="1">
    <citation type="submission" date="2020-11" db="EMBL/GenBank/DDBJ databases">
        <title>The genome sequence of Novosphingobium sp. 1Y9A.</title>
        <authorList>
            <person name="Liu Y."/>
        </authorList>
    </citation>
    <scope>NUCLEOTIDE SEQUENCE [LARGE SCALE GENOMIC DNA]</scope>
    <source>
        <strain evidence="3 4">1Y9A</strain>
    </source>
</reference>
<proteinExistence type="predicted"/>
<dbReference type="RefSeq" id="WP_118073421.1">
    <property type="nucleotide sequence ID" value="NZ_JADQDC010000012.1"/>
</dbReference>
<feature type="chain" id="PRO_5046187549" evidence="2">
    <location>
        <begin position="24"/>
        <end position="126"/>
    </location>
</feature>
<protein>
    <submittedName>
        <fullName evidence="3">Uncharacterized protein</fullName>
    </submittedName>
</protein>
<accession>A0ABS0HJQ9</accession>
<evidence type="ECO:0000256" key="1">
    <source>
        <dbReference type="SAM" id="Coils"/>
    </source>
</evidence>
<gene>
    <name evidence="3" type="ORF">I2488_15885</name>
</gene>
<dbReference type="EMBL" id="JADQDC010000012">
    <property type="protein sequence ID" value="MBF9152487.1"/>
    <property type="molecule type" value="Genomic_DNA"/>
</dbReference>
<keyword evidence="1" id="KW-0175">Coiled coil</keyword>
<evidence type="ECO:0000256" key="2">
    <source>
        <dbReference type="SAM" id="SignalP"/>
    </source>
</evidence>